<keyword evidence="4 6" id="KW-0808">Transferase</keyword>
<comment type="cofactor">
    <cofactor evidence="6">
        <name>Mg(2+)</name>
        <dbReference type="ChEBI" id="CHEBI:18420"/>
    </cofactor>
</comment>
<comment type="function">
    <text evidence="6">Catalyzes the transfer of a ribosyl phosphate group from 5-phosphoribose 1-diphosphate to orotate, leading to the formation of orotidine monophosphate (OMP).</text>
</comment>
<dbReference type="InterPro" id="IPR000836">
    <property type="entry name" value="PRTase_dom"/>
</dbReference>
<dbReference type="SUPFAM" id="SSF53271">
    <property type="entry name" value="PRTase-like"/>
    <property type="match status" value="1"/>
</dbReference>
<comment type="similarity">
    <text evidence="6">Belongs to the purine/pyrimidine phosphoribosyltransferase family. PyrE subfamily.</text>
</comment>
<sequence length="212" mass="23145">MTEIMHLFEQVGAIVMGSHFVYSSGRHSSVYVNKDALYVHPTIISSLCRLMAEQYEPETVDVVVAPVLGGIVLSQWTAYYLTQLRKQGETLAVFAEKGADGVDKQFFFSRGYDKYIAGKNVVVVEDILTTGNSAKQTIELVRRHNGHIIGLSALCNRGGVTPEAVGGVPIHALIELPLETYTEEACPFCRDGVPVNTELGKGRAFLAKRKGA</sequence>
<organism evidence="8 9">
    <name type="scientific">Thermosporothrix hazakensis</name>
    <dbReference type="NCBI Taxonomy" id="644383"/>
    <lineage>
        <taxon>Bacteria</taxon>
        <taxon>Bacillati</taxon>
        <taxon>Chloroflexota</taxon>
        <taxon>Ktedonobacteria</taxon>
        <taxon>Ktedonobacterales</taxon>
        <taxon>Thermosporotrichaceae</taxon>
        <taxon>Thermosporothrix</taxon>
    </lineage>
</organism>
<feature type="binding site" evidence="6">
    <location>
        <position position="129"/>
    </location>
    <ligand>
        <name>orotate</name>
        <dbReference type="ChEBI" id="CHEBI:30839"/>
    </ligand>
</feature>
<keyword evidence="6" id="KW-0460">Magnesium</keyword>
<feature type="binding site" description="in other chain" evidence="6">
    <location>
        <begin position="125"/>
        <end position="133"/>
    </location>
    <ligand>
        <name>5-phospho-alpha-D-ribose 1-diphosphate</name>
        <dbReference type="ChEBI" id="CHEBI:58017"/>
        <note>ligand shared between dimeric partners</note>
    </ligand>
</feature>
<protein>
    <recommendedName>
        <fullName evidence="2 6">Orotate phosphoribosyltransferase</fullName>
        <shortName evidence="6">OPRT</shortName>
        <shortName evidence="6">OPRTase</shortName>
        <ecNumber evidence="2 6">2.4.2.10</ecNumber>
    </recommendedName>
</protein>
<dbReference type="GO" id="GO:0044205">
    <property type="term" value="P:'de novo' UMP biosynthetic process"/>
    <property type="evidence" value="ECO:0007669"/>
    <property type="project" value="UniProtKB-UniRule"/>
</dbReference>
<keyword evidence="9" id="KW-1185">Reference proteome</keyword>
<accession>A0A326U912</accession>
<evidence type="ECO:0000256" key="5">
    <source>
        <dbReference type="ARBA" id="ARBA00022975"/>
    </source>
</evidence>
<dbReference type="RefSeq" id="WP_111322325.1">
    <property type="nucleotide sequence ID" value="NZ_BIFX01000001.1"/>
</dbReference>
<name>A0A326U912_THEHA</name>
<evidence type="ECO:0000256" key="4">
    <source>
        <dbReference type="ARBA" id="ARBA00022679"/>
    </source>
</evidence>
<dbReference type="InterPro" id="IPR029057">
    <property type="entry name" value="PRTase-like"/>
</dbReference>
<keyword evidence="3 6" id="KW-0328">Glycosyltransferase</keyword>
<comment type="caution">
    <text evidence="6">Lacks conserved residue(s) required for the propagation of feature annotation.</text>
</comment>
<dbReference type="GO" id="GO:0019856">
    <property type="term" value="P:pyrimidine nucleobase biosynthetic process"/>
    <property type="evidence" value="ECO:0007669"/>
    <property type="project" value="TreeGrafter"/>
</dbReference>
<dbReference type="GO" id="GO:0004588">
    <property type="term" value="F:orotate phosphoribosyltransferase activity"/>
    <property type="evidence" value="ECO:0007669"/>
    <property type="project" value="UniProtKB-UniRule"/>
</dbReference>
<dbReference type="OrthoDB" id="9783570at2"/>
<comment type="catalytic activity">
    <reaction evidence="6">
        <text>orotidine 5'-phosphate + diphosphate = orotate + 5-phospho-alpha-D-ribose 1-diphosphate</text>
        <dbReference type="Rhea" id="RHEA:10380"/>
        <dbReference type="ChEBI" id="CHEBI:30839"/>
        <dbReference type="ChEBI" id="CHEBI:33019"/>
        <dbReference type="ChEBI" id="CHEBI:57538"/>
        <dbReference type="ChEBI" id="CHEBI:58017"/>
        <dbReference type="EC" id="2.4.2.10"/>
    </reaction>
</comment>
<comment type="subunit">
    <text evidence="6">Homodimer.</text>
</comment>
<comment type="pathway">
    <text evidence="1 6">Pyrimidine metabolism; UMP biosynthesis via de novo pathway; UMP from orotate: step 1/2.</text>
</comment>
<dbReference type="UniPathway" id="UPA00070">
    <property type="reaction ID" value="UER00119"/>
</dbReference>
<evidence type="ECO:0000256" key="2">
    <source>
        <dbReference type="ARBA" id="ARBA00011971"/>
    </source>
</evidence>
<evidence type="ECO:0000313" key="8">
    <source>
        <dbReference type="EMBL" id="PZW30532.1"/>
    </source>
</evidence>
<dbReference type="HAMAP" id="MF_01208">
    <property type="entry name" value="PyrE"/>
    <property type="match status" value="1"/>
</dbReference>
<gene>
    <name evidence="6" type="primary">pyrE</name>
    <name evidence="8" type="ORF">EI42_02503</name>
</gene>
<proteinExistence type="inferred from homology"/>
<dbReference type="InterPro" id="IPR023031">
    <property type="entry name" value="OPRT"/>
</dbReference>
<evidence type="ECO:0000256" key="1">
    <source>
        <dbReference type="ARBA" id="ARBA00004889"/>
    </source>
</evidence>
<dbReference type="PANTHER" id="PTHR19278:SF9">
    <property type="entry name" value="URIDINE 5'-MONOPHOSPHATE SYNTHASE"/>
    <property type="match status" value="1"/>
</dbReference>
<dbReference type="Proteomes" id="UP000248806">
    <property type="component" value="Unassembled WGS sequence"/>
</dbReference>
<dbReference type="GO" id="GO:0000287">
    <property type="term" value="F:magnesium ion binding"/>
    <property type="evidence" value="ECO:0007669"/>
    <property type="project" value="UniProtKB-UniRule"/>
</dbReference>
<feature type="binding site" description="in other chain" evidence="6">
    <location>
        <position position="97"/>
    </location>
    <ligand>
        <name>5-phospho-alpha-D-ribose 1-diphosphate</name>
        <dbReference type="ChEBI" id="CHEBI:58017"/>
        <note>ligand shared between dimeric partners</note>
    </ligand>
</feature>
<evidence type="ECO:0000256" key="6">
    <source>
        <dbReference type="HAMAP-Rule" id="MF_01208"/>
    </source>
</evidence>
<evidence type="ECO:0000313" key="9">
    <source>
        <dbReference type="Proteomes" id="UP000248806"/>
    </source>
</evidence>
<dbReference type="AlphaFoldDB" id="A0A326U912"/>
<keyword evidence="5 6" id="KW-0665">Pyrimidine biosynthesis</keyword>
<evidence type="ECO:0000256" key="3">
    <source>
        <dbReference type="ARBA" id="ARBA00022676"/>
    </source>
</evidence>
<dbReference type="EMBL" id="QKUF01000007">
    <property type="protein sequence ID" value="PZW30532.1"/>
    <property type="molecule type" value="Genomic_DNA"/>
</dbReference>
<reference evidence="8 9" key="1">
    <citation type="submission" date="2018-06" db="EMBL/GenBank/DDBJ databases">
        <title>Genomic Encyclopedia of Archaeal and Bacterial Type Strains, Phase II (KMG-II): from individual species to whole genera.</title>
        <authorList>
            <person name="Goeker M."/>
        </authorList>
    </citation>
    <scope>NUCLEOTIDE SEQUENCE [LARGE SCALE GENOMIC DNA]</scope>
    <source>
        <strain evidence="8 9">ATCC BAA-1881</strain>
    </source>
</reference>
<dbReference type="EC" id="2.4.2.10" evidence="2 6"/>
<dbReference type="PANTHER" id="PTHR19278">
    <property type="entry name" value="OROTATE PHOSPHORIBOSYLTRANSFERASE"/>
    <property type="match status" value="1"/>
</dbReference>
<feature type="binding site" evidence="6">
    <location>
        <position position="157"/>
    </location>
    <ligand>
        <name>orotate</name>
        <dbReference type="ChEBI" id="CHEBI:30839"/>
    </ligand>
</feature>
<feature type="domain" description="Phosphoribosyltransferase" evidence="7">
    <location>
        <begin position="35"/>
        <end position="158"/>
    </location>
</feature>
<evidence type="ECO:0000259" key="7">
    <source>
        <dbReference type="Pfam" id="PF00156"/>
    </source>
</evidence>
<dbReference type="Pfam" id="PF00156">
    <property type="entry name" value="Pribosyltran"/>
    <property type="match status" value="1"/>
</dbReference>
<dbReference type="Gene3D" id="3.40.50.2020">
    <property type="match status" value="1"/>
</dbReference>
<dbReference type="CDD" id="cd06223">
    <property type="entry name" value="PRTases_typeI"/>
    <property type="match status" value="1"/>
</dbReference>
<comment type="caution">
    <text evidence="8">The sequence shown here is derived from an EMBL/GenBank/DDBJ whole genome shotgun (WGS) entry which is preliminary data.</text>
</comment>